<dbReference type="InterPro" id="IPR036138">
    <property type="entry name" value="PBP_dimer_sf"/>
</dbReference>
<dbReference type="SMART" id="SM00740">
    <property type="entry name" value="PASTA"/>
    <property type="match status" value="1"/>
</dbReference>
<accession>A0ABW0EA35</accession>
<evidence type="ECO:0000259" key="4">
    <source>
        <dbReference type="PROSITE" id="PS51178"/>
    </source>
</evidence>
<evidence type="ECO:0000256" key="1">
    <source>
        <dbReference type="ARBA" id="ARBA00004370"/>
    </source>
</evidence>
<evidence type="ECO:0000313" key="5">
    <source>
        <dbReference type="EMBL" id="MFC5269600.1"/>
    </source>
</evidence>
<keyword evidence="2" id="KW-0121">Carboxypeptidase</keyword>
<feature type="domain" description="PASTA" evidence="4">
    <location>
        <begin position="642"/>
        <end position="701"/>
    </location>
</feature>
<reference evidence="6" key="1">
    <citation type="journal article" date="2019" name="Int. J. Syst. Evol. Microbiol.">
        <title>The Global Catalogue of Microorganisms (GCM) 10K type strain sequencing project: providing services to taxonomists for standard genome sequencing and annotation.</title>
        <authorList>
            <consortium name="The Broad Institute Genomics Platform"/>
            <consortium name="The Broad Institute Genome Sequencing Center for Infectious Disease"/>
            <person name="Wu L."/>
            <person name="Ma J."/>
        </authorList>
    </citation>
    <scope>NUCLEOTIDE SEQUENCE [LARGE SCALE GENOMIC DNA]</scope>
    <source>
        <strain evidence="6">KACC 12602</strain>
    </source>
</reference>
<dbReference type="Gene3D" id="3.30.10.20">
    <property type="match status" value="1"/>
</dbReference>
<dbReference type="Pfam" id="PF00905">
    <property type="entry name" value="Transpeptidase"/>
    <property type="match status" value="1"/>
</dbReference>
<keyword evidence="2" id="KW-0645">Protease</keyword>
<proteinExistence type="predicted"/>
<dbReference type="CDD" id="cd06575">
    <property type="entry name" value="PASTA_Pbp2x-like_2"/>
    <property type="match status" value="1"/>
</dbReference>
<dbReference type="Proteomes" id="UP001596161">
    <property type="component" value="Unassembled WGS sequence"/>
</dbReference>
<dbReference type="SUPFAM" id="SSF56519">
    <property type="entry name" value="Penicillin binding protein dimerisation domain"/>
    <property type="match status" value="1"/>
</dbReference>
<sequence>MNIKKSILTRVRVAFLLIALFAFAIIVKVGRIQFADGNKWKAIERERRFVYQPVYATRGNIFSDNESILATSLPFYRVAFDPSIADKKIFDEKIDSLAMLLSRFYQDKSAEEYKRKIKNARLKDRRYVRLNNRQINYQEKKMMAKWPIFRIGKNKGGVIFEKVDKRFRPFGMLAQRTIGFINEDKNGAGLEYSYNNQLAGKDGEALFERMAGGSKQVYDGTEVKPLPGYDVKTTIDINLQDVAENALEKALVAHDAEYGCVVLMEVKTGEIKAIANLGRIAEDVYMENYNYAVASQGLTDPGSTFKLASMMALLEDSDIQLNDSVETGNGKQKFGGVTMSDSKEGGYGTITVEDVFAKSSNVGIAKLIEQQFGSQPQKYVEYLQKFGLNSTLGFQMAGEAKPYIKKPSDRSWSRTTLSRMSIGYELKISPLQTLTLYNAVANNGVKVQPIIVKETRKADKTIERYQAKVLNEKICSDETLKMLRQMMESVVDHGTGKHVKSPDYKVAGKTGTSRKIKNGQYIKTYSTSFVGYFPADNPKYSCIVLIDSPQRAAQYGGDVAAPVFRELADKAYARDLASHKPMHARITPDTKSLPTVKAGSQDELIMICNRLGISNHPVAGALEDEWVKADSQNRSYNFKPNKVLTNRVPDVTGMTIRDALYLLGNQGLKIRKLGNSGRVQSQSLPAGSPIQKGSIITITVS</sequence>
<dbReference type="InterPro" id="IPR001460">
    <property type="entry name" value="PCN-bd_Tpept"/>
</dbReference>
<dbReference type="Gene3D" id="3.40.710.10">
    <property type="entry name" value="DD-peptidase/beta-lactamase superfamily"/>
    <property type="match status" value="1"/>
</dbReference>
<dbReference type="RefSeq" id="WP_378015981.1">
    <property type="nucleotide sequence ID" value="NZ_JBHSKT010000002.1"/>
</dbReference>
<dbReference type="PANTHER" id="PTHR30627:SF1">
    <property type="entry name" value="PEPTIDOGLYCAN D,D-TRANSPEPTIDASE FTSI"/>
    <property type="match status" value="1"/>
</dbReference>
<dbReference type="InterPro" id="IPR012338">
    <property type="entry name" value="Beta-lactam/transpept-like"/>
</dbReference>
<dbReference type="EMBL" id="JBHSKT010000002">
    <property type="protein sequence ID" value="MFC5269600.1"/>
    <property type="molecule type" value="Genomic_DNA"/>
</dbReference>
<dbReference type="InterPro" id="IPR005311">
    <property type="entry name" value="PBP_dimer"/>
</dbReference>
<dbReference type="PROSITE" id="PS51178">
    <property type="entry name" value="PASTA"/>
    <property type="match status" value="1"/>
</dbReference>
<dbReference type="Gene3D" id="3.90.1310.10">
    <property type="entry name" value="Penicillin-binding protein 2a (Domain 2)"/>
    <property type="match status" value="1"/>
</dbReference>
<comment type="caution">
    <text evidence="5">The sequence shown here is derived from an EMBL/GenBank/DDBJ whole genome shotgun (WGS) entry which is preliminary data.</text>
</comment>
<dbReference type="Gene3D" id="3.30.450.330">
    <property type="match status" value="1"/>
</dbReference>
<dbReference type="PANTHER" id="PTHR30627">
    <property type="entry name" value="PEPTIDOGLYCAN D,D-TRANSPEPTIDASE"/>
    <property type="match status" value="1"/>
</dbReference>
<dbReference type="Pfam" id="PF03793">
    <property type="entry name" value="PASTA"/>
    <property type="match status" value="1"/>
</dbReference>
<keyword evidence="6" id="KW-1185">Reference proteome</keyword>
<protein>
    <submittedName>
        <fullName evidence="5">Penicillin-binding protein</fullName>
    </submittedName>
</protein>
<dbReference type="InterPro" id="IPR050515">
    <property type="entry name" value="Beta-lactam/transpept"/>
</dbReference>
<dbReference type="SUPFAM" id="SSF54184">
    <property type="entry name" value="Penicillin-binding protein 2x (pbp-2x), c-terminal domain"/>
    <property type="match status" value="1"/>
</dbReference>
<evidence type="ECO:0000256" key="2">
    <source>
        <dbReference type="ARBA" id="ARBA00022645"/>
    </source>
</evidence>
<evidence type="ECO:0000313" key="6">
    <source>
        <dbReference type="Proteomes" id="UP001596161"/>
    </source>
</evidence>
<keyword evidence="2" id="KW-0378">Hydrolase</keyword>
<dbReference type="InterPro" id="IPR005543">
    <property type="entry name" value="PASTA_dom"/>
</dbReference>
<organism evidence="5 6">
    <name type="scientific">Adhaeribacter terreus</name>
    <dbReference type="NCBI Taxonomy" id="529703"/>
    <lineage>
        <taxon>Bacteria</taxon>
        <taxon>Pseudomonadati</taxon>
        <taxon>Bacteroidota</taxon>
        <taxon>Cytophagia</taxon>
        <taxon>Cytophagales</taxon>
        <taxon>Hymenobacteraceae</taxon>
        <taxon>Adhaeribacter</taxon>
    </lineage>
</organism>
<comment type="subcellular location">
    <subcellularLocation>
        <location evidence="1">Membrane</location>
    </subcellularLocation>
</comment>
<keyword evidence="3" id="KW-0472">Membrane</keyword>
<name>A0ABW0EA35_9BACT</name>
<dbReference type="SUPFAM" id="SSF56601">
    <property type="entry name" value="beta-lactamase/transpeptidase-like"/>
    <property type="match status" value="1"/>
</dbReference>
<gene>
    <name evidence="5" type="ORF">ACFPIB_03195</name>
</gene>
<dbReference type="Pfam" id="PF03717">
    <property type="entry name" value="PBP_dimer"/>
    <property type="match status" value="1"/>
</dbReference>
<evidence type="ECO:0000256" key="3">
    <source>
        <dbReference type="ARBA" id="ARBA00023136"/>
    </source>
</evidence>